<evidence type="ECO:0000313" key="2">
    <source>
        <dbReference type="EMBL" id="CAF1643747.1"/>
    </source>
</evidence>
<dbReference type="EMBL" id="CAJNOM010003276">
    <property type="protein sequence ID" value="CAF1643747.1"/>
    <property type="molecule type" value="Genomic_DNA"/>
</dbReference>
<evidence type="ECO:0000313" key="3">
    <source>
        <dbReference type="Proteomes" id="UP000663832"/>
    </source>
</evidence>
<reference evidence="2" key="1">
    <citation type="submission" date="2021-02" db="EMBL/GenBank/DDBJ databases">
        <authorList>
            <person name="Nowell W R."/>
        </authorList>
    </citation>
    <scope>NUCLEOTIDE SEQUENCE</scope>
</reference>
<keyword evidence="3" id="KW-1185">Reference proteome</keyword>
<dbReference type="Proteomes" id="UP000663832">
    <property type="component" value="Unassembled WGS sequence"/>
</dbReference>
<accession>A0A816EB24</accession>
<protein>
    <submittedName>
        <fullName evidence="2">Uncharacterized protein</fullName>
    </submittedName>
</protein>
<sequence length="478" mass="55640">MKVCRSPIPYRTFSVLIRVTDGVDVDVSNKNDLNKFTEQWTESLETKIDTDIRTKLIEPVSNKCANKLLRKNGKTAQKYHQRHKDNFLWIPFQENEKQHKKNLSKNPNLVASIVEEGGSMDMICIHAIADVLKTSIEINNVDVTFFPDLICPDDWDKNNIDNSYLIHAIMETKGDDISSSDLNKIRKAIANQIRINQQIGSIIEKGDHRYYISQVGFGNKKLSPVQELRNLPFDENFNNDHIIGLVGVHGNGYSYGIKCLSKQKIRESEHLIPDALVKRLCKVMCIRYVIETKHVEVVGNQQKEKELFDNYMKNGVSKTELDKFMVATKDMLTICMPYSDHHNKKRTWSSFKSLYPNEWTEAEGYIDSYKRIDDNKNDLLFHLVMKQYEHLLNNKLYPKIRQGFAKYFELSESRGFINSDQRHQLMNKYGLLDISDTKQVNQLPIDHKYYHIYNDAYQKSLSMTPIGNRPKRYTGQLL</sequence>
<dbReference type="EMBL" id="CAJNOI010002937">
    <property type="protein sequence ID" value="CAF1498520.1"/>
    <property type="molecule type" value="Genomic_DNA"/>
</dbReference>
<dbReference type="Proteomes" id="UP000663877">
    <property type="component" value="Unassembled WGS sequence"/>
</dbReference>
<name>A0A816EB24_9BILA</name>
<comment type="caution">
    <text evidence="2">The sequence shown here is derived from an EMBL/GenBank/DDBJ whole genome shotgun (WGS) entry which is preliminary data.</text>
</comment>
<dbReference type="OrthoDB" id="10199278at2759"/>
<organism evidence="2 3">
    <name type="scientific">Adineta steineri</name>
    <dbReference type="NCBI Taxonomy" id="433720"/>
    <lineage>
        <taxon>Eukaryota</taxon>
        <taxon>Metazoa</taxon>
        <taxon>Spiralia</taxon>
        <taxon>Gnathifera</taxon>
        <taxon>Rotifera</taxon>
        <taxon>Eurotatoria</taxon>
        <taxon>Bdelloidea</taxon>
        <taxon>Adinetida</taxon>
        <taxon>Adinetidae</taxon>
        <taxon>Adineta</taxon>
    </lineage>
</organism>
<dbReference type="AlphaFoldDB" id="A0A816EB24"/>
<gene>
    <name evidence="1" type="ORF">BJG266_LOCUS43032</name>
    <name evidence="2" type="ORF">QVE165_LOCUS59941</name>
</gene>
<evidence type="ECO:0000313" key="1">
    <source>
        <dbReference type="EMBL" id="CAF1498520.1"/>
    </source>
</evidence>
<proteinExistence type="predicted"/>